<name>A0A0U5FDZ9_XANCI</name>
<evidence type="ECO:0000313" key="2">
    <source>
        <dbReference type="EMBL" id="CEG15151.1"/>
    </source>
</evidence>
<keyword evidence="3" id="KW-1185">Reference proteome</keyword>
<dbReference type="AlphaFoldDB" id="A0A0U5FDZ9"/>
<accession>A0A0U5FDZ9</accession>
<evidence type="ECO:0000313" key="3">
    <source>
        <dbReference type="Proteomes" id="UP000052230"/>
    </source>
</evidence>
<evidence type="ECO:0000256" key="1">
    <source>
        <dbReference type="SAM" id="MobiDB-lite"/>
    </source>
</evidence>
<dbReference type="EMBL" id="CCXZ01000085">
    <property type="protein sequence ID" value="CEG15151.1"/>
    <property type="molecule type" value="Genomic_DNA"/>
</dbReference>
<reference evidence="2 3" key="1">
    <citation type="submission" date="2014-09" db="EMBL/GenBank/DDBJ databases">
        <authorList>
            <person name="Regsiter A."/>
        </authorList>
    </citation>
    <scope>NUCLEOTIDE SEQUENCE [LARGE SCALE GENOMIC DNA]</scope>
</reference>
<feature type="region of interest" description="Disordered" evidence="1">
    <location>
        <begin position="13"/>
        <end position="92"/>
    </location>
</feature>
<dbReference type="Proteomes" id="UP000052230">
    <property type="component" value="Unassembled WGS sequence"/>
</dbReference>
<gene>
    <name evidence="2" type="ORF">XAC3562_1750023</name>
</gene>
<proteinExistence type="predicted"/>
<sequence>MACVGEQAIGGPFAIGGRKADQQNASDAIRGEVTFRSRGRGRLSGTRTRIKKVLCAGRPAGRAGHESRRRRRARLTGGRGRSGVFSAATARA</sequence>
<organism evidence="2 3">
    <name type="scientific">Xanthomonas citri pv. citri</name>
    <dbReference type="NCBI Taxonomy" id="611301"/>
    <lineage>
        <taxon>Bacteria</taxon>
        <taxon>Pseudomonadati</taxon>
        <taxon>Pseudomonadota</taxon>
        <taxon>Gammaproteobacteria</taxon>
        <taxon>Lysobacterales</taxon>
        <taxon>Lysobacteraceae</taxon>
        <taxon>Xanthomonas</taxon>
    </lineage>
</organism>
<comment type="caution">
    <text evidence="2">The sequence shown here is derived from an EMBL/GenBank/DDBJ whole genome shotgun (WGS) entry which is preliminary data.</text>
</comment>
<protein>
    <submittedName>
        <fullName evidence="2">Uncharacterized protein</fullName>
    </submittedName>
</protein>